<protein>
    <submittedName>
        <fullName evidence="1">Transcriptional regulator</fullName>
    </submittedName>
</protein>
<comment type="caution">
    <text evidence="1">The sequence shown here is derived from an EMBL/GenBank/DDBJ whole genome shotgun (WGS) entry which is preliminary data.</text>
</comment>
<organism evidence="1 2">
    <name type="scientific">Metasolibacillus meyeri</name>
    <dbReference type="NCBI Taxonomy" id="1071052"/>
    <lineage>
        <taxon>Bacteria</taxon>
        <taxon>Bacillati</taxon>
        <taxon>Bacillota</taxon>
        <taxon>Bacilli</taxon>
        <taxon>Bacillales</taxon>
        <taxon>Caryophanaceae</taxon>
        <taxon>Metasolibacillus</taxon>
    </lineage>
</organism>
<dbReference type="Proteomes" id="UP001344888">
    <property type="component" value="Unassembled WGS sequence"/>
</dbReference>
<dbReference type="EMBL" id="JARSFG010000003">
    <property type="protein sequence ID" value="MEC1177089.1"/>
    <property type="molecule type" value="Genomic_DNA"/>
</dbReference>
<sequence length="51" mass="6086">MSMYREGYEHYLEKCEQFGVEPVNFHFYLLQLSQEQLTSLTEQARTLRAGI</sequence>
<dbReference type="AlphaFoldDB" id="A0AAW9NMX2"/>
<name>A0AAW9NMX2_9BACL</name>
<evidence type="ECO:0000313" key="2">
    <source>
        <dbReference type="Proteomes" id="UP001344888"/>
    </source>
</evidence>
<evidence type="ECO:0000313" key="1">
    <source>
        <dbReference type="EMBL" id="MEC1177089.1"/>
    </source>
</evidence>
<proteinExistence type="predicted"/>
<dbReference type="RefSeq" id="WP_107839752.1">
    <property type="nucleotide sequence ID" value="NZ_JARSFG010000003.1"/>
</dbReference>
<reference evidence="1 2" key="1">
    <citation type="submission" date="2023-03" db="EMBL/GenBank/DDBJ databases">
        <title>Bacillus Genome Sequencing.</title>
        <authorList>
            <person name="Dunlap C."/>
        </authorList>
    </citation>
    <scope>NUCLEOTIDE SEQUENCE [LARGE SCALE GENOMIC DNA]</scope>
    <source>
        <strain evidence="1 2">B-59205</strain>
    </source>
</reference>
<gene>
    <name evidence="1" type="ORF">P9B03_01215</name>
</gene>
<accession>A0AAW9NMX2</accession>
<keyword evidence="2" id="KW-1185">Reference proteome</keyword>